<name>A0A0F8WQ27_9ZZZZ</name>
<comment type="caution">
    <text evidence="1">The sequence shown here is derived from an EMBL/GenBank/DDBJ whole genome shotgun (WGS) entry which is preliminary data.</text>
</comment>
<reference evidence="1" key="1">
    <citation type="journal article" date="2015" name="Nature">
        <title>Complex archaea that bridge the gap between prokaryotes and eukaryotes.</title>
        <authorList>
            <person name="Spang A."/>
            <person name="Saw J.H."/>
            <person name="Jorgensen S.L."/>
            <person name="Zaremba-Niedzwiedzka K."/>
            <person name="Martijn J."/>
            <person name="Lind A.E."/>
            <person name="van Eijk R."/>
            <person name="Schleper C."/>
            <person name="Guy L."/>
            <person name="Ettema T.J."/>
        </authorList>
    </citation>
    <scope>NUCLEOTIDE SEQUENCE</scope>
</reference>
<accession>A0A0F8WQ27</accession>
<organism evidence="1">
    <name type="scientific">marine sediment metagenome</name>
    <dbReference type="NCBI Taxonomy" id="412755"/>
    <lineage>
        <taxon>unclassified sequences</taxon>
        <taxon>metagenomes</taxon>
        <taxon>ecological metagenomes</taxon>
    </lineage>
</organism>
<sequence>MSKEISLRPDIAQQIIFRLREALEKAKTSHTLCEDTHYSCPKSGECTREWDNEECDCGADQHNKAIDEALKGRKL</sequence>
<evidence type="ECO:0000313" key="1">
    <source>
        <dbReference type="EMBL" id="KKK50410.1"/>
    </source>
</evidence>
<proteinExistence type="predicted"/>
<dbReference type="AlphaFoldDB" id="A0A0F8WQ27"/>
<dbReference type="EMBL" id="LAZR01068037">
    <property type="protein sequence ID" value="KKK50410.1"/>
    <property type="molecule type" value="Genomic_DNA"/>
</dbReference>
<protein>
    <submittedName>
        <fullName evidence="1">Uncharacterized protein</fullName>
    </submittedName>
</protein>
<gene>
    <name evidence="1" type="ORF">LCGC14_3125290</name>
</gene>